<dbReference type="EMBL" id="CP034209">
    <property type="protein sequence ID" value="QBZ65097.1"/>
    <property type="molecule type" value="Genomic_DNA"/>
</dbReference>
<evidence type="ECO:0000313" key="4">
    <source>
        <dbReference type="EMBL" id="QBZ65097.1"/>
    </source>
</evidence>
<sequence length="236" mass="25008">MHISRIALAALTALSTAAAQEAIACNEVQIFLSRGHGESMPGLQAVVADEICKGRPSCGFQSIAYNATSGAATLCVDQYAGVLRAWADVSEYAAQCPGSKLVISGWSRGGALVSDLLAGGGGIPLAGDLCEQPATPPLDPDVFPGNRVAAVLNFGVLHHNANQSWNVGSGSSHNGQHPRNEEMLRQLGRWADRFRDYCEANDPLCAQGGDPASHRDYFVKDEWRQMAAEFVASRLG</sequence>
<dbReference type="SUPFAM" id="SSF53474">
    <property type="entry name" value="alpha/beta-Hydrolases"/>
    <property type="match status" value="1"/>
</dbReference>
<keyword evidence="2" id="KW-1015">Disulfide bond</keyword>
<keyword evidence="3" id="KW-0732">Signal</keyword>
<dbReference type="GO" id="GO:0052689">
    <property type="term" value="F:carboxylic ester hydrolase activity"/>
    <property type="evidence" value="ECO:0007669"/>
    <property type="project" value="UniProtKB-ARBA"/>
</dbReference>
<reference evidence="4 5" key="1">
    <citation type="journal article" date="2019" name="Mol. Biol. Evol.">
        <title>Blast fungal genomes show frequent chromosomal changes, gene gains and losses, and effector gene turnover.</title>
        <authorList>
            <person name="Gomez Luciano L.B."/>
            <person name="Jason Tsai I."/>
            <person name="Chuma I."/>
            <person name="Tosa Y."/>
            <person name="Chen Y.H."/>
            <person name="Li J.Y."/>
            <person name="Li M.Y."/>
            <person name="Jade Lu M.Y."/>
            <person name="Nakayashiki H."/>
            <person name="Li W.H."/>
        </authorList>
    </citation>
    <scope>NUCLEOTIDE SEQUENCE [LARGE SCALE GENOMIC DNA]</scope>
    <source>
        <strain evidence="4">MZ5-1-6</strain>
    </source>
</reference>
<dbReference type="AlphaFoldDB" id="A0A4P7NRQ0"/>
<organism evidence="4 5">
    <name type="scientific">Pyricularia oryzae</name>
    <name type="common">Rice blast fungus</name>
    <name type="synonym">Magnaporthe oryzae</name>
    <dbReference type="NCBI Taxonomy" id="318829"/>
    <lineage>
        <taxon>Eukaryota</taxon>
        <taxon>Fungi</taxon>
        <taxon>Dikarya</taxon>
        <taxon>Ascomycota</taxon>
        <taxon>Pezizomycotina</taxon>
        <taxon>Sordariomycetes</taxon>
        <taxon>Sordariomycetidae</taxon>
        <taxon>Magnaporthales</taxon>
        <taxon>Pyriculariaceae</taxon>
        <taxon>Pyricularia</taxon>
    </lineage>
</organism>
<dbReference type="InterPro" id="IPR029058">
    <property type="entry name" value="AB_hydrolase_fold"/>
</dbReference>
<name>A0A4P7NRQ0_PYROR</name>
<dbReference type="InterPro" id="IPR000675">
    <property type="entry name" value="Cutinase/axe"/>
</dbReference>
<proteinExistence type="predicted"/>
<evidence type="ECO:0000256" key="1">
    <source>
        <dbReference type="ARBA" id="ARBA00022801"/>
    </source>
</evidence>
<protein>
    <recommendedName>
        <fullName evidence="6">Acetylxylan esterase</fullName>
    </recommendedName>
</protein>
<dbReference type="Proteomes" id="UP000294847">
    <property type="component" value="Chromosome 6"/>
</dbReference>
<evidence type="ECO:0000256" key="2">
    <source>
        <dbReference type="ARBA" id="ARBA00023157"/>
    </source>
</evidence>
<dbReference type="PANTHER" id="PTHR33630">
    <property type="entry name" value="CUTINASE RV1984C-RELATED-RELATED"/>
    <property type="match status" value="1"/>
</dbReference>
<feature type="signal peptide" evidence="3">
    <location>
        <begin position="1"/>
        <end position="19"/>
    </location>
</feature>
<accession>A0A4P7NRQ0</accession>
<dbReference type="Pfam" id="PF01083">
    <property type="entry name" value="Cutinase"/>
    <property type="match status" value="1"/>
</dbReference>
<feature type="chain" id="PRO_5020798872" description="Acetylxylan esterase" evidence="3">
    <location>
        <begin position="20"/>
        <end position="236"/>
    </location>
</feature>
<gene>
    <name evidence="4" type="ORF">PoMZ_06801</name>
</gene>
<keyword evidence="1" id="KW-0378">Hydrolase</keyword>
<dbReference type="SMART" id="SM01110">
    <property type="entry name" value="Cutinase"/>
    <property type="match status" value="1"/>
</dbReference>
<evidence type="ECO:0008006" key="6">
    <source>
        <dbReference type="Google" id="ProtNLM"/>
    </source>
</evidence>
<evidence type="ECO:0000313" key="5">
    <source>
        <dbReference type="Proteomes" id="UP000294847"/>
    </source>
</evidence>
<dbReference type="Gene3D" id="3.40.50.1820">
    <property type="entry name" value="alpha/beta hydrolase"/>
    <property type="match status" value="1"/>
</dbReference>
<evidence type="ECO:0000256" key="3">
    <source>
        <dbReference type="SAM" id="SignalP"/>
    </source>
</evidence>
<dbReference type="PANTHER" id="PTHR33630:SF13">
    <property type="entry name" value="ACETYLXYLAN ESTERASE"/>
    <property type="match status" value="1"/>
</dbReference>